<dbReference type="SUPFAM" id="SSF50998">
    <property type="entry name" value="Quinoprotein alcohol dehydrogenase-like"/>
    <property type="match status" value="1"/>
</dbReference>
<reference evidence="1" key="1">
    <citation type="submission" date="2018-05" db="EMBL/GenBank/DDBJ databases">
        <authorList>
            <person name="Lanie J.A."/>
            <person name="Ng W.-L."/>
            <person name="Kazmierczak K.M."/>
            <person name="Andrzejewski T.M."/>
            <person name="Davidsen T.M."/>
            <person name="Wayne K.J."/>
            <person name="Tettelin H."/>
            <person name="Glass J.I."/>
            <person name="Rusch D."/>
            <person name="Podicherti R."/>
            <person name="Tsui H.-C.T."/>
            <person name="Winkler M.E."/>
        </authorList>
    </citation>
    <scope>NUCLEOTIDE SEQUENCE</scope>
</reference>
<proteinExistence type="predicted"/>
<gene>
    <name evidence="1" type="ORF">METZ01_LOCUS54575</name>
</gene>
<organism evidence="1">
    <name type="scientific">marine metagenome</name>
    <dbReference type="NCBI Taxonomy" id="408172"/>
    <lineage>
        <taxon>unclassified sequences</taxon>
        <taxon>metagenomes</taxon>
        <taxon>ecological metagenomes</taxon>
    </lineage>
</organism>
<evidence type="ECO:0000313" key="1">
    <source>
        <dbReference type="EMBL" id="SVA01721.1"/>
    </source>
</evidence>
<dbReference type="InterPro" id="IPR011047">
    <property type="entry name" value="Quinoprotein_ADH-like_sf"/>
</dbReference>
<protein>
    <submittedName>
        <fullName evidence="1">Uncharacterized protein</fullName>
    </submittedName>
</protein>
<name>A0A381SEH9_9ZZZZ</name>
<dbReference type="EMBL" id="UINC01002932">
    <property type="protein sequence ID" value="SVA01721.1"/>
    <property type="molecule type" value="Genomic_DNA"/>
</dbReference>
<dbReference type="AlphaFoldDB" id="A0A381SEH9"/>
<sequence length="324" mass="37946">MNPHFVTNHITKAKEIVVQDNNDYLYLISNQGKVLWKKKIVGKILGQIKQVDIYKNGRLQLIFVTQKRLYMLDRNGKEVKPFPKVFRDKITQPLSVFDYDNNKNYRFLVTQNNELLMYDSKGKIVKGFKYEKSSDIIYSPKHYRIKNKDIIVVKTGKGLKILNRRGKIRIKIKDNIKFSNTDVFRLNNYLICTSEKGNLVQIDMNGSVSTRKLNLSNNHKINSKYNLVSIIDGNKLTNLNKSIDLPFGNYSDPLIFSYNKRKKFSIFDNQSKKIYLFDDKLNLFESFPLYSISNIDLNNIDKDQNLELILAEDESSIRLYEINN</sequence>
<accession>A0A381SEH9</accession>